<gene>
    <name evidence="1" type="ORF">DIZ80_13550</name>
</gene>
<dbReference type="Proteomes" id="UP000254266">
    <property type="component" value="Unassembled WGS sequence"/>
</dbReference>
<reference evidence="1 2" key="1">
    <citation type="journal article" date="2018" name="ISME J.">
        <title>Endosymbiont genomes yield clues of tubeworm success.</title>
        <authorList>
            <person name="Li Y."/>
            <person name="Liles M.R."/>
            <person name="Halanych K.M."/>
        </authorList>
    </citation>
    <scope>NUCLEOTIDE SEQUENCE [LARGE SCALE GENOMIC DNA]</scope>
    <source>
        <strain evidence="1">A1464</strain>
    </source>
</reference>
<keyword evidence="1" id="KW-0489">Methyltransferase</keyword>
<dbReference type="Gene3D" id="3.40.50.150">
    <property type="entry name" value="Vaccinia Virus protein VP39"/>
    <property type="match status" value="1"/>
</dbReference>
<dbReference type="InterPro" id="IPR029063">
    <property type="entry name" value="SAM-dependent_MTases_sf"/>
</dbReference>
<keyword evidence="2" id="KW-1185">Reference proteome</keyword>
<sequence>MQTYQQLQKDLGYEIELPITPDWSAAADFLFLIKEYCQKVKPEVIVECSSGLTTLTLARCCQINEKGKVFSLENGHEYADKSRLNLENFSVDSQADIIHAPLKQILVNDRNYDWYELKNLPDVKIDMLVIDGPPGFIQKHSRFPALPLLFDRMADESIVFLDDAAREEEKELVEMWLSMYSEIEHEYIETERGCSVLRINRT</sequence>
<organism evidence="1 2">
    <name type="scientific">endosymbiont of Galathealinum brachiosum</name>
    <dbReference type="NCBI Taxonomy" id="2200906"/>
    <lineage>
        <taxon>Bacteria</taxon>
        <taxon>Pseudomonadati</taxon>
        <taxon>Pseudomonadota</taxon>
        <taxon>Gammaproteobacteria</taxon>
        <taxon>sulfur-oxidizing symbionts</taxon>
    </lineage>
</organism>
<dbReference type="EMBL" id="QFXC01000013">
    <property type="protein sequence ID" value="RDH81136.1"/>
    <property type="molecule type" value="Genomic_DNA"/>
</dbReference>
<evidence type="ECO:0000313" key="1">
    <source>
        <dbReference type="EMBL" id="RDH81136.1"/>
    </source>
</evidence>
<dbReference type="SUPFAM" id="SSF53335">
    <property type="entry name" value="S-adenosyl-L-methionine-dependent methyltransferases"/>
    <property type="match status" value="1"/>
</dbReference>
<comment type="caution">
    <text evidence="1">The sequence shown here is derived from an EMBL/GenBank/DDBJ whole genome shotgun (WGS) entry which is preliminary data.</text>
</comment>
<keyword evidence="1" id="KW-0808">Transferase</keyword>
<name>A0A370DAD2_9GAMM</name>
<dbReference type="AlphaFoldDB" id="A0A370DAD2"/>
<dbReference type="Pfam" id="PF13578">
    <property type="entry name" value="Methyltransf_24"/>
    <property type="match status" value="1"/>
</dbReference>
<protein>
    <submittedName>
        <fullName evidence="1">Class I SAM-dependent methyltransferase</fullName>
    </submittedName>
</protein>
<dbReference type="GO" id="GO:0032259">
    <property type="term" value="P:methylation"/>
    <property type="evidence" value="ECO:0007669"/>
    <property type="project" value="UniProtKB-KW"/>
</dbReference>
<evidence type="ECO:0000313" key="2">
    <source>
        <dbReference type="Proteomes" id="UP000254266"/>
    </source>
</evidence>
<accession>A0A370DAD2</accession>
<dbReference type="GO" id="GO:0008168">
    <property type="term" value="F:methyltransferase activity"/>
    <property type="evidence" value="ECO:0007669"/>
    <property type="project" value="UniProtKB-KW"/>
</dbReference>
<proteinExistence type="predicted"/>